<dbReference type="PANTHER" id="PTHR48107">
    <property type="entry name" value="NADPH-DEPENDENT ALDEHYDE REDUCTASE-LIKE PROTEIN, CHLOROPLASTIC-RELATED"/>
    <property type="match status" value="1"/>
</dbReference>
<evidence type="ECO:0000256" key="2">
    <source>
        <dbReference type="ARBA" id="ARBA00023002"/>
    </source>
</evidence>
<dbReference type="EMBL" id="FONN01000012">
    <property type="protein sequence ID" value="SFF05973.1"/>
    <property type="molecule type" value="Genomic_DNA"/>
</dbReference>
<dbReference type="GO" id="GO:0016614">
    <property type="term" value="F:oxidoreductase activity, acting on CH-OH group of donors"/>
    <property type="evidence" value="ECO:0007669"/>
    <property type="project" value="UniProtKB-ARBA"/>
</dbReference>
<keyword evidence="2" id="KW-0560">Oxidoreductase</keyword>
<dbReference type="PRINTS" id="PR00081">
    <property type="entry name" value="GDHRDH"/>
</dbReference>
<dbReference type="PANTHER" id="PTHR48107:SF7">
    <property type="entry name" value="RE15974P"/>
    <property type="match status" value="1"/>
</dbReference>
<dbReference type="InterPro" id="IPR036291">
    <property type="entry name" value="NAD(P)-bd_dom_sf"/>
</dbReference>
<reference evidence="4" key="1">
    <citation type="submission" date="2016-10" db="EMBL/GenBank/DDBJ databases">
        <authorList>
            <person name="Varghese N."/>
            <person name="Submissions S."/>
        </authorList>
    </citation>
    <scope>NUCLEOTIDE SEQUENCE [LARGE SCALE GENOMIC DNA]</scope>
    <source>
        <strain evidence="4">CGMCC 1.10223</strain>
    </source>
</reference>
<evidence type="ECO:0000256" key="1">
    <source>
        <dbReference type="ARBA" id="ARBA00006484"/>
    </source>
</evidence>
<keyword evidence="4" id="KW-1185">Reference proteome</keyword>
<sequence length="91" mass="9897">MEKSLTSKVALVTGASKGITINAIAPGPVNKELFKVGKTEEQITAISNANSFGRLGEPEDISQVVLFLASRESQWVTGQTMRVEWRLHLKG</sequence>
<dbReference type="AlphaFoldDB" id="A0A1I2FLS3"/>
<name>A0A1I2FLS3_9BACL</name>
<evidence type="ECO:0000313" key="4">
    <source>
        <dbReference type="Proteomes" id="UP000183410"/>
    </source>
</evidence>
<proteinExistence type="inferred from homology"/>
<protein>
    <submittedName>
        <fullName evidence="3">Enoyl-(Acyl carrier protein) reductase</fullName>
    </submittedName>
</protein>
<dbReference type="SUPFAM" id="SSF51735">
    <property type="entry name" value="NAD(P)-binding Rossmann-fold domains"/>
    <property type="match status" value="1"/>
</dbReference>
<dbReference type="Proteomes" id="UP000183410">
    <property type="component" value="Unassembled WGS sequence"/>
</dbReference>
<organism evidence="3 4">
    <name type="scientific">Paenibacillus algorifonticola</name>
    <dbReference type="NCBI Taxonomy" id="684063"/>
    <lineage>
        <taxon>Bacteria</taxon>
        <taxon>Bacillati</taxon>
        <taxon>Bacillota</taxon>
        <taxon>Bacilli</taxon>
        <taxon>Bacillales</taxon>
        <taxon>Paenibacillaceae</taxon>
        <taxon>Paenibacillus</taxon>
    </lineage>
</organism>
<dbReference type="Gene3D" id="3.40.50.720">
    <property type="entry name" value="NAD(P)-binding Rossmann-like Domain"/>
    <property type="match status" value="1"/>
</dbReference>
<dbReference type="Pfam" id="PF13561">
    <property type="entry name" value="adh_short_C2"/>
    <property type="match status" value="1"/>
</dbReference>
<dbReference type="InterPro" id="IPR002347">
    <property type="entry name" value="SDR_fam"/>
</dbReference>
<evidence type="ECO:0000313" key="3">
    <source>
        <dbReference type="EMBL" id="SFF05973.1"/>
    </source>
</evidence>
<accession>A0A1I2FLS3</accession>
<gene>
    <name evidence="3" type="ORF">SAMN04487969_112158</name>
</gene>
<comment type="similarity">
    <text evidence="1">Belongs to the short-chain dehydrogenases/reductases (SDR) family.</text>
</comment>